<keyword evidence="1" id="KW-0812">Transmembrane</keyword>
<dbReference type="InterPro" id="IPR029058">
    <property type="entry name" value="AB_hydrolase_fold"/>
</dbReference>
<keyword evidence="3" id="KW-1185">Reference proteome</keyword>
<evidence type="ECO:0000313" key="3">
    <source>
        <dbReference type="Proteomes" id="UP001182556"/>
    </source>
</evidence>
<evidence type="ECO:0000256" key="1">
    <source>
        <dbReference type="SAM" id="Phobius"/>
    </source>
</evidence>
<dbReference type="PANTHER" id="PTHR37471:SF1">
    <property type="entry name" value="AB HYDROLASE-1 DOMAIN-CONTAINING PROTEIN"/>
    <property type="match status" value="1"/>
</dbReference>
<name>A0AAD9CWG1_PAPLA</name>
<evidence type="ECO:0000313" key="2">
    <source>
        <dbReference type="EMBL" id="KAK1921893.1"/>
    </source>
</evidence>
<protein>
    <recommendedName>
        <fullName evidence="4">Alpha/beta-hydrolase</fullName>
    </recommendedName>
</protein>
<evidence type="ECO:0008006" key="4">
    <source>
        <dbReference type="Google" id="ProtNLM"/>
    </source>
</evidence>
<dbReference type="EMBL" id="JAODAN010000010">
    <property type="protein sequence ID" value="KAK1921893.1"/>
    <property type="molecule type" value="Genomic_DNA"/>
</dbReference>
<dbReference type="PANTHER" id="PTHR37471">
    <property type="entry name" value="UNNAMED PRODUCT"/>
    <property type="match status" value="1"/>
</dbReference>
<feature type="transmembrane region" description="Helical" evidence="1">
    <location>
        <begin position="40"/>
        <end position="67"/>
    </location>
</feature>
<reference evidence="2" key="1">
    <citation type="submission" date="2023-02" db="EMBL/GenBank/DDBJ databases">
        <title>Identification and recombinant expression of a fungal hydrolase from Papiliotrema laurentii that hydrolyzes apple cutin and clears colloidal polyester polyurethane.</title>
        <authorList>
            <consortium name="DOE Joint Genome Institute"/>
            <person name="Roman V.A."/>
            <person name="Bojanowski C."/>
            <person name="Crable B.R."/>
            <person name="Wagner D.N."/>
            <person name="Hung C.S."/>
            <person name="Nadeau L.J."/>
            <person name="Schratz L."/>
            <person name="Haridas S."/>
            <person name="Pangilinan J."/>
            <person name="Lipzen A."/>
            <person name="Na H."/>
            <person name="Yan M."/>
            <person name="Ng V."/>
            <person name="Grigoriev I.V."/>
            <person name="Spatafora J.W."/>
            <person name="Barlow D."/>
            <person name="Biffinger J."/>
            <person name="Kelley-Loughnane N."/>
            <person name="Varaljay V.A."/>
            <person name="Crookes-Goodson W.J."/>
        </authorList>
    </citation>
    <scope>NUCLEOTIDE SEQUENCE</scope>
    <source>
        <strain evidence="2">5307AH</strain>
    </source>
</reference>
<gene>
    <name evidence="2" type="ORF">DB88DRAFT_499573</name>
</gene>
<feature type="transmembrane region" description="Helical" evidence="1">
    <location>
        <begin position="73"/>
        <end position="96"/>
    </location>
</feature>
<keyword evidence="1" id="KW-1133">Transmembrane helix</keyword>
<dbReference type="Proteomes" id="UP001182556">
    <property type="component" value="Unassembled WGS sequence"/>
</dbReference>
<keyword evidence="1" id="KW-0472">Membrane</keyword>
<dbReference type="SUPFAM" id="SSF53474">
    <property type="entry name" value="alpha/beta-Hydrolases"/>
    <property type="match status" value="1"/>
</dbReference>
<proteinExistence type="predicted"/>
<sequence>MVSLRGDEAEDHLDFSDLGLPPLPEEVYPRIIPQRTPGNGYYVALAVSMSVWMITPGSCAYLIWYAIIGQGLLGYTGLTCTILAGYALTEVVFSFYMTYLIRLVQRPAPPSTLPLDRRNALFRKVLAADLTYPRPSRPRSKPGDVERELEREMYRMYERGHVTASEYHHVVDRHYEERHGIRERRRVGKMSEVQKEVIAAFVEEDQGEREERLRKEIEGDVGTNPNYDEDGIVDRDGNVILLHRMDRRAVEFRERLRTWFNHAPWESIKRDNVLVWLSWSCFNIEYDRVKEDENQHNFLLTSLAMLEARTGTIFEEGYNSKVEIIRLTLDPVNARGRPLILYALANFVNWVLQTAVYPSYGMSMYTEGEITYLIHIPKGWTSEAGATNAKSMPIVYMHGLGFGLLQSHLLIKRLLTTLSTHPILIPIAPHTSQAVFHPRHLRPWSRPELVDGLKAICKRWGFWEETRRGPLGGVSMLSHSNGSVAHAWILKDCPSLIKRNTFVDPVCFCLWEGDICHSFCYRKPTSALEILLYYFIASEVGIAHYIQRHFDWADNNLFVDEIPRSWDPSRTAFFFGAQDIIIDTARARRYLEKHGLRSNIHWDENGGHGDGLSGESLESVIKYIGTGSTQGWTTG</sequence>
<comment type="caution">
    <text evidence="2">The sequence shown here is derived from an EMBL/GenBank/DDBJ whole genome shotgun (WGS) entry which is preliminary data.</text>
</comment>
<organism evidence="2 3">
    <name type="scientific">Papiliotrema laurentii</name>
    <name type="common">Cryptococcus laurentii</name>
    <dbReference type="NCBI Taxonomy" id="5418"/>
    <lineage>
        <taxon>Eukaryota</taxon>
        <taxon>Fungi</taxon>
        <taxon>Dikarya</taxon>
        <taxon>Basidiomycota</taxon>
        <taxon>Agaricomycotina</taxon>
        <taxon>Tremellomycetes</taxon>
        <taxon>Tremellales</taxon>
        <taxon>Rhynchogastremaceae</taxon>
        <taxon>Papiliotrema</taxon>
    </lineage>
</organism>
<accession>A0AAD9CWG1</accession>
<dbReference type="AlphaFoldDB" id="A0AAD9CWG1"/>